<keyword evidence="3" id="KW-1133">Transmembrane helix</keyword>
<dbReference type="AlphaFoldDB" id="A0A3L6PCL6"/>
<evidence type="ECO:0000256" key="1">
    <source>
        <dbReference type="SAM" id="Coils"/>
    </source>
</evidence>
<dbReference type="STRING" id="4540.A0A3L6PCL6"/>
<sequence length="259" mass="29350">MSGNDHRRQAVPDDGRDDVREIPVSDGSSAEHKEWLKEMRGWLVVLATLAASVTYQAGLNPPGGVWQDSNGHLAGNPVLHDGKFVRRYLTFYYFNATAFATSLVIIILLLNERFYKSEAKVAALTLTTMVDLMSLVGAYIAGSTRDMANSIYIIALTCFLFVCVVYIARVLPTLCFIVLFMSPSLHWLAKKGWLPVTEHMKKRVEAAKERERKEEKQRERDKHAKTRRSRCFSCNCCACCRAFEYDDIESRGLPKTEDN</sequence>
<reference evidence="6" key="1">
    <citation type="journal article" date="2019" name="Nat. Commun.">
        <title>The genome of broomcorn millet.</title>
        <authorList>
            <person name="Zou C."/>
            <person name="Miki D."/>
            <person name="Li D."/>
            <person name="Tang Q."/>
            <person name="Xiao L."/>
            <person name="Rajput S."/>
            <person name="Deng P."/>
            <person name="Jia W."/>
            <person name="Huang R."/>
            <person name="Zhang M."/>
            <person name="Sun Y."/>
            <person name="Hu J."/>
            <person name="Fu X."/>
            <person name="Schnable P.S."/>
            <person name="Li F."/>
            <person name="Zhang H."/>
            <person name="Feng B."/>
            <person name="Zhu X."/>
            <person name="Liu R."/>
            <person name="Schnable J.C."/>
            <person name="Zhu J.-K."/>
            <person name="Zhang H."/>
        </authorList>
    </citation>
    <scope>NUCLEOTIDE SEQUENCE [LARGE SCALE GENOMIC DNA]</scope>
</reference>
<evidence type="ECO:0000313" key="5">
    <source>
        <dbReference type="EMBL" id="RLM55312.1"/>
    </source>
</evidence>
<evidence type="ECO:0000256" key="2">
    <source>
        <dbReference type="SAM" id="MobiDB-lite"/>
    </source>
</evidence>
<evidence type="ECO:0000313" key="6">
    <source>
        <dbReference type="Proteomes" id="UP000275267"/>
    </source>
</evidence>
<keyword evidence="3" id="KW-0472">Membrane</keyword>
<feature type="region of interest" description="Disordered" evidence="2">
    <location>
        <begin position="1"/>
        <end position="26"/>
    </location>
</feature>
<dbReference type="PANTHER" id="PTHR24177">
    <property type="entry name" value="CASKIN"/>
    <property type="match status" value="1"/>
</dbReference>
<gene>
    <name evidence="5" type="ORF">C2845_PM10G10970</name>
</gene>
<dbReference type="Pfam" id="PF13962">
    <property type="entry name" value="PGG"/>
    <property type="match status" value="1"/>
</dbReference>
<feature type="domain" description="PGG" evidence="4">
    <location>
        <begin position="33"/>
        <end position="145"/>
    </location>
</feature>
<dbReference type="GO" id="GO:0016020">
    <property type="term" value="C:membrane"/>
    <property type="evidence" value="ECO:0007669"/>
    <property type="project" value="TreeGrafter"/>
</dbReference>
<name>A0A3L6PCL6_PANMI</name>
<feature type="transmembrane region" description="Helical" evidence="3">
    <location>
        <begin position="122"/>
        <end position="141"/>
    </location>
</feature>
<feature type="transmembrane region" description="Helical" evidence="3">
    <location>
        <begin position="153"/>
        <end position="181"/>
    </location>
</feature>
<keyword evidence="3" id="KW-0812">Transmembrane</keyword>
<evidence type="ECO:0000259" key="4">
    <source>
        <dbReference type="Pfam" id="PF13962"/>
    </source>
</evidence>
<dbReference type="OrthoDB" id="681126at2759"/>
<keyword evidence="1" id="KW-0175">Coiled coil</keyword>
<dbReference type="Proteomes" id="UP000275267">
    <property type="component" value="Unassembled WGS sequence"/>
</dbReference>
<dbReference type="InterPro" id="IPR026961">
    <property type="entry name" value="PGG_dom"/>
</dbReference>
<organism evidence="5 6">
    <name type="scientific">Panicum miliaceum</name>
    <name type="common">Proso millet</name>
    <name type="synonym">Broomcorn millet</name>
    <dbReference type="NCBI Taxonomy" id="4540"/>
    <lineage>
        <taxon>Eukaryota</taxon>
        <taxon>Viridiplantae</taxon>
        <taxon>Streptophyta</taxon>
        <taxon>Embryophyta</taxon>
        <taxon>Tracheophyta</taxon>
        <taxon>Spermatophyta</taxon>
        <taxon>Magnoliopsida</taxon>
        <taxon>Liliopsida</taxon>
        <taxon>Poales</taxon>
        <taxon>Poaceae</taxon>
        <taxon>PACMAD clade</taxon>
        <taxon>Panicoideae</taxon>
        <taxon>Panicodae</taxon>
        <taxon>Paniceae</taxon>
        <taxon>Panicinae</taxon>
        <taxon>Panicum</taxon>
        <taxon>Panicum sect. Panicum</taxon>
    </lineage>
</organism>
<keyword evidence="6" id="KW-1185">Reference proteome</keyword>
<dbReference type="EMBL" id="PQIB02000018">
    <property type="protein sequence ID" value="RLM55312.1"/>
    <property type="molecule type" value="Genomic_DNA"/>
</dbReference>
<comment type="caution">
    <text evidence="5">The sequence shown here is derived from an EMBL/GenBank/DDBJ whole genome shotgun (WGS) entry which is preliminary data.</text>
</comment>
<evidence type="ECO:0000256" key="3">
    <source>
        <dbReference type="SAM" id="Phobius"/>
    </source>
</evidence>
<dbReference type="PANTHER" id="PTHR24177:SF412">
    <property type="entry name" value="OS06G0285941 PROTEIN"/>
    <property type="match status" value="1"/>
</dbReference>
<feature type="coiled-coil region" evidence="1">
    <location>
        <begin position="196"/>
        <end position="226"/>
    </location>
</feature>
<protein>
    <recommendedName>
        <fullName evidence="4">PGG domain-containing protein</fullName>
    </recommendedName>
</protein>
<proteinExistence type="predicted"/>
<feature type="transmembrane region" description="Helical" evidence="3">
    <location>
        <begin position="91"/>
        <end position="110"/>
    </location>
</feature>
<accession>A0A3L6PCL6</accession>